<dbReference type="GO" id="GO:0005737">
    <property type="term" value="C:cytoplasm"/>
    <property type="evidence" value="ECO:0007669"/>
    <property type="project" value="TreeGrafter"/>
</dbReference>
<feature type="chain" id="PRO_5040939658" evidence="1">
    <location>
        <begin position="25"/>
        <end position="191"/>
    </location>
</feature>
<dbReference type="AlphaFoldDB" id="A0A9X2J6H4"/>
<dbReference type="Pfam" id="PF00300">
    <property type="entry name" value="His_Phos_1"/>
    <property type="match status" value="1"/>
</dbReference>
<proteinExistence type="predicted"/>
<dbReference type="Proteomes" id="UP001139028">
    <property type="component" value="Unassembled WGS sequence"/>
</dbReference>
<dbReference type="InterPro" id="IPR029033">
    <property type="entry name" value="His_PPase_superfam"/>
</dbReference>
<evidence type="ECO:0000313" key="2">
    <source>
        <dbReference type="EMBL" id="MCO1334620.1"/>
    </source>
</evidence>
<comment type="caution">
    <text evidence="2">The sequence shown here is derived from an EMBL/GenBank/DDBJ whole genome shotgun (WGS) entry which is preliminary data.</text>
</comment>
<dbReference type="Gene3D" id="3.40.50.1240">
    <property type="entry name" value="Phosphoglycerate mutase-like"/>
    <property type="match status" value="1"/>
</dbReference>
<dbReference type="EMBL" id="JALBWM010000033">
    <property type="protein sequence ID" value="MCO1334620.1"/>
    <property type="molecule type" value="Genomic_DNA"/>
</dbReference>
<feature type="signal peptide" evidence="1">
    <location>
        <begin position="1"/>
        <end position="24"/>
    </location>
</feature>
<dbReference type="CDD" id="cd07040">
    <property type="entry name" value="HP"/>
    <property type="match status" value="1"/>
</dbReference>
<dbReference type="InterPro" id="IPR013078">
    <property type="entry name" value="His_Pase_superF_clade-1"/>
</dbReference>
<keyword evidence="3" id="KW-1185">Reference proteome</keyword>
<dbReference type="SUPFAM" id="SSF53254">
    <property type="entry name" value="Phosphoglycerate mutase-like"/>
    <property type="match status" value="1"/>
</dbReference>
<protein>
    <submittedName>
        <fullName evidence="2">Histidine phosphatase family protein</fullName>
    </submittedName>
</protein>
<gene>
    <name evidence="2" type="ORF">MO867_09740</name>
</gene>
<dbReference type="PANTHER" id="PTHR48100:SF1">
    <property type="entry name" value="HISTIDINE PHOSPHATASE FAMILY PROTEIN-RELATED"/>
    <property type="match status" value="1"/>
</dbReference>
<dbReference type="InterPro" id="IPR050275">
    <property type="entry name" value="PGM_Phosphatase"/>
</dbReference>
<dbReference type="RefSeq" id="WP_252466205.1">
    <property type="nucleotide sequence ID" value="NZ_JALBWM010000033.1"/>
</dbReference>
<evidence type="ECO:0000313" key="3">
    <source>
        <dbReference type="Proteomes" id="UP001139028"/>
    </source>
</evidence>
<evidence type="ECO:0000256" key="1">
    <source>
        <dbReference type="SAM" id="SignalP"/>
    </source>
</evidence>
<sequence length="191" mass="21316">MSSRLKLAFFCLFFVLFSAGSTYAVSTESEPQVIYLIRHAEKEKGPGTGRDPHLTEAGQRRAQQLAYILGEVDIEAVYSTDYNRTRETATPLAKELDLDVNIYNPKELKQFAETLAQAGNRVLVVGHSNTTRKLAELLGGEKGRPIREASEFDRLYILVRDGDQVTTLIHRYGAVKPPRTDNTVSRAAQSD</sequence>
<organism evidence="2 3">
    <name type="scientific">Microbulbifer okhotskensis</name>
    <dbReference type="NCBI Taxonomy" id="2926617"/>
    <lineage>
        <taxon>Bacteria</taxon>
        <taxon>Pseudomonadati</taxon>
        <taxon>Pseudomonadota</taxon>
        <taxon>Gammaproteobacteria</taxon>
        <taxon>Cellvibrionales</taxon>
        <taxon>Microbulbiferaceae</taxon>
        <taxon>Microbulbifer</taxon>
    </lineage>
</organism>
<keyword evidence="1" id="KW-0732">Signal</keyword>
<dbReference type="PANTHER" id="PTHR48100">
    <property type="entry name" value="BROAD-SPECIFICITY PHOSPHATASE YOR283W-RELATED"/>
    <property type="match status" value="1"/>
</dbReference>
<dbReference type="GO" id="GO:0016791">
    <property type="term" value="F:phosphatase activity"/>
    <property type="evidence" value="ECO:0007669"/>
    <property type="project" value="TreeGrafter"/>
</dbReference>
<reference evidence="2" key="1">
    <citation type="journal article" date="2022" name="Arch. Microbiol.">
        <title>Microbulbifer okhotskensis sp. nov., isolated from a deep bottom sediment of the Okhotsk Sea.</title>
        <authorList>
            <person name="Romanenko L."/>
            <person name="Kurilenko V."/>
            <person name="Otstavnykh N."/>
            <person name="Velansky P."/>
            <person name="Isaeva M."/>
            <person name="Mikhailov V."/>
        </authorList>
    </citation>
    <scope>NUCLEOTIDE SEQUENCE</scope>
    <source>
        <strain evidence="2">OS29</strain>
    </source>
</reference>
<accession>A0A9X2J6H4</accession>
<name>A0A9X2J6H4_9GAMM</name>
<dbReference type="SMART" id="SM00855">
    <property type="entry name" value="PGAM"/>
    <property type="match status" value="1"/>
</dbReference>